<protein>
    <recommendedName>
        <fullName evidence="2">Serine/arginine repetitive matrix protein C-terminal domain-containing protein</fullName>
    </recommendedName>
</protein>
<feature type="compositionally biased region" description="Basic residues" evidence="1">
    <location>
        <begin position="9"/>
        <end position="41"/>
    </location>
</feature>
<dbReference type="EMBL" id="JXLN01002508">
    <property type="protein sequence ID" value="KPM02648.1"/>
    <property type="molecule type" value="Genomic_DNA"/>
</dbReference>
<dbReference type="AlphaFoldDB" id="A0A131ZV08"/>
<name>A0A131ZV08_SARSC</name>
<dbReference type="Proteomes" id="UP000616769">
    <property type="component" value="Unassembled WGS sequence"/>
</dbReference>
<evidence type="ECO:0000259" key="2">
    <source>
        <dbReference type="Pfam" id="PF15230"/>
    </source>
</evidence>
<sequence length="87" mass="10320">MSGDDLRQKNRKIQRRSRTRSRSISRRKKSPSFKEKRRITSARKLPVPYKRNDSSSFSSPTLSTSILNENEFLQRSPPIKYRFSNNM</sequence>
<organism evidence="3 4">
    <name type="scientific">Sarcoptes scabiei</name>
    <name type="common">Itch mite</name>
    <name type="synonym">Acarus scabiei</name>
    <dbReference type="NCBI Taxonomy" id="52283"/>
    <lineage>
        <taxon>Eukaryota</taxon>
        <taxon>Metazoa</taxon>
        <taxon>Ecdysozoa</taxon>
        <taxon>Arthropoda</taxon>
        <taxon>Chelicerata</taxon>
        <taxon>Arachnida</taxon>
        <taxon>Acari</taxon>
        <taxon>Acariformes</taxon>
        <taxon>Sarcoptiformes</taxon>
        <taxon>Astigmata</taxon>
        <taxon>Psoroptidia</taxon>
        <taxon>Sarcoptoidea</taxon>
        <taxon>Sarcoptidae</taxon>
        <taxon>Sarcoptinae</taxon>
        <taxon>Sarcoptes</taxon>
    </lineage>
</organism>
<gene>
    <name evidence="3" type="ORF">QR98_0010640</name>
</gene>
<evidence type="ECO:0000313" key="4">
    <source>
        <dbReference type="Proteomes" id="UP000616769"/>
    </source>
</evidence>
<reference evidence="3 4" key="1">
    <citation type="journal article" date="2015" name="Parasit. Vectors">
        <title>Draft genome of the scabies mite.</title>
        <authorList>
            <person name="Rider S.D.Jr."/>
            <person name="Morgan M.S."/>
            <person name="Arlian L.G."/>
        </authorList>
    </citation>
    <scope>NUCLEOTIDE SEQUENCE [LARGE SCALE GENOMIC DNA]</scope>
    <source>
        <strain evidence="3">Arlian Lab</strain>
    </source>
</reference>
<dbReference type="Pfam" id="PF15230">
    <property type="entry name" value="SRRM_C"/>
    <property type="match status" value="1"/>
</dbReference>
<feature type="domain" description="Serine/arginine repetitive matrix protein C-terminal" evidence="2">
    <location>
        <begin position="7"/>
        <end position="51"/>
    </location>
</feature>
<dbReference type="InterPro" id="IPR029360">
    <property type="entry name" value="SRRM_C"/>
</dbReference>
<dbReference type="VEuPathDB" id="VectorBase:SSCA006632"/>
<comment type="caution">
    <text evidence="3">The sequence shown here is derived from an EMBL/GenBank/DDBJ whole genome shotgun (WGS) entry which is preliminary data.</text>
</comment>
<evidence type="ECO:0000313" key="3">
    <source>
        <dbReference type="EMBL" id="KPM02648.1"/>
    </source>
</evidence>
<accession>A0A131ZV08</accession>
<evidence type="ECO:0000256" key="1">
    <source>
        <dbReference type="SAM" id="MobiDB-lite"/>
    </source>
</evidence>
<feature type="region of interest" description="Disordered" evidence="1">
    <location>
        <begin position="1"/>
        <end position="62"/>
    </location>
</feature>
<proteinExistence type="predicted"/>